<reference evidence="3 4" key="1">
    <citation type="submission" date="2007-10" db="EMBL/GenBank/DDBJ databases">
        <title>Complete sequence of Desulfococcus oleovorans Hxd3.</title>
        <authorList>
            <consortium name="US DOE Joint Genome Institute"/>
            <person name="Copeland A."/>
            <person name="Lucas S."/>
            <person name="Lapidus A."/>
            <person name="Barry K."/>
            <person name="Glavina del Rio T."/>
            <person name="Dalin E."/>
            <person name="Tice H."/>
            <person name="Pitluck S."/>
            <person name="Kiss H."/>
            <person name="Brettin T."/>
            <person name="Bruce D."/>
            <person name="Detter J.C."/>
            <person name="Han C."/>
            <person name="Schmutz J."/>
            <person name="Larimer F."/>
            <person name="Land M."/>
            <person name="Hauser L."/>
            <person name="Kyrpides N."/>
            <person name="Kim E."/>
            <person name="Wawrik B."/>
            <person name="Richardson P."/>
        </authorList>
    </citation>
    <scope>NUCLEOTIDE SEQUENCE [LARGE SCALE GENOMIC DNA]</scope>
    <source>
        <strain evidence="4">DSM 6200 / JCM 39069 / Hxd3</strain>
    </source>
</reference>
<evidence type="ECO:0000256" key="1">
    <source>
        <dbReference type="SAM" id="Phobius"/>
    </source>
</evidence>
<name>A8ZY99_DESOH</name>
<dbReference type="eggNOG" id="COG1835">
    <property type="taxonomic scope" value="Bacteria"/>
</dbReference>
<keyword evidence="4" id="KW-1185">Reference proteome</keyword>
<accession>A8ZY99</accession>
<evidence type="ECO:0000313" key="3">
    <source>
        <dbReference type="EMBL" id="ABW67106.1"/>
    </source>
</evidence>
<feature type="transmembrane region" description="Helical" evidence="1">
    <location>
        <begin position="95"/>
        <end position="115"/>
    </location>
</feature>
<feature type="transmembrane region" description="Helical" evidence="1">
    <location>
        <begin position="182"/>
        <end position="199"/>
    </location>
</feature>
<dbReference type="KEGG" id="dol:Dole_1300"/>
<feature type="transmembrane region" description="Helical" evidence="1">
    <location>
        <begin position="219"/>
        <end position="236"/>
    </location>
</feature>
<feature type="transmembrane region" description="Helical" evidence="1">
    <location>
        <begin position="318"/>
        <end position="339"/>
    </location>
</feature>
<dbReference type="PANTHER" id="PTHR23028:SF53">
    <property type="entry name" value="ACYL_TRANSF_3 DOMAIN-CONTAINING PROTEIN"/>
    <property type="match status" value="1"/>
</dbReference>
<dbReference type="Proteomes" id="UP000008561">
    <property type="component" value="Chromosome"/>
</dbReference>
<dbReference type="STRING" id="96561.Dole_1300"/>
<dbReference type="GO" id="GO:0000271">
    <property type="term" value="P:polysaccharide biosynthetic process"/>
    <property type="evidence" value="ECO:0007669"/>
    <property type="project" value="TreeGrafter"/>
</dbReference>
<sequence length="374" mass="42121">MTTDRRAYSLQQSSYRLRKNNFDLLRLLFAGTVCLVHVYKLSGYPELMTVTRYLSSEVAVKGFFVISGFLIFMSFERSASMRSYAVKRVRRIYPAYGTVVLLCAIGLIAASSRSIGDYFSLAWVKYLFANLTFLNFLEHTLPGVFATNRVTAVNGALWTLKIEVMFYMAVPFLVFLFRRFGYFPILVLLYCASVGYALGCARMAHHTGIAMYNELGRQLPGQLSYFVAGGFLYYYLPAFEQRARYFVAAAAAALVVDKVYALPLLEPLALATVVVFFGLFFYVGNFGKYGDFSYGVYIIHFPIIQLIFYFGWFHGSPWLFLATVTATTAVGAIAMWHLVEKRFLLHSSHYVAATISALDDGVSRHMDTPVPGIS</sequence>
<dbReference type="InterPro" id="IPR050879">
    <property type="entry name" value="Acyltransferase_3"/>
</dbReference>
<gene>
    <name evidence="3" type="ordered locus">Dole_1300</name>
</gene>
<dbReference type="GO" id="GO:0016747">
    <property type="term" value="F:acyltransferase activity, transferring groups other than amino-acyl groups"/>
    <property type="evidence" value="ECO:0007669"/>
    <property type="project" value="InterPro"/>
</dbReference>
<keyword evidence="1" id="KW-1133">Transmembrane helix</keyword>
<evidence type="ECO:0000313" key="4">
    <source>
        <dbReference type="Proteomes" id="UP000008561"/>
    </source>
</evidence>
<dbReference type="EMBL" id="CP000859">
    <property type="protein sequence ID" value="ABW67106.1"/>
    <property type="molecule type" value="Genomic_DNA"/>
</dbReference>
<organism evidence="3 4">
    <name type="scientific">Desulfosudis oleivorans (strain DSM 6200 / JCM 39069 / Hxd3)</name>
    <name type="common">Desulfococcus oleovorans</name>
    <dbReference type="NCBI Taxonomy" id="96561"/>
    <lineage>
        <taxon>Bacteria</taxon>
        <taxon>Pseudomonadati</taxon>
        <taxon>Thermodesulfobacteriota</taxon>
        <taxon>Desulfobacteria</taxon>
        <taxon>Desulfobacterales</taxon>
        <taxon>Desulfosudaceae</taxon>
        <taxon>Desulfosudis</taxon>
    </lineage>
</organism>
<dbReference type="PANTHER" id="PTHR23028">
    <property type="entry name" value="ACETYLTRANSFERASE"/>
    <property type="match status" value="1"/>
</dbReference>
<dbReference type="AlphaFoldDB" id="A8ZY99"/>
<feature type="domain" description="Acyltransferase 3" evidence="2">
    <location>
        <begin position="21"/>
        <end position="335"/>
    </location>
</feature>
<keyword evidence="1" id="KW-0812">Transmembrane</keyword>
<evidence type="ECO:0000259" key="2">
    <source>
        <dbReference type="Pfam" id="PF01757"/>
    </source>
</evidence>
<dbReference type="InterPro" id="IPR002656">
    <property type="entry name" value="Acyl_transf_3_dom"/>
</dbReference>
<dbReference type="Pfam" id="PF01757">
    <property type="entry name" value="Acyl_transf_3"/>
    <property type="match status" value="1"/>
</dbReference>
<proteinExistence type="predicted"/>
<feature type="transmembrane region" description="Helical" evidence="1">
    <location>
        <begin position="294"/>
        <end position="312"/>
    </location>
</feature>
<dbReference type="OrthoDB" id="5501619at2"/>
<protein>
    <submittedName>
        <fullName evidence="3">Acyltransferase 3</fullName>
    </submittedName>
</protein>
<feature type="transmembrane region" description="Helical" evidence="1">
    <location>
        <begin position="155"/>
        <end position="175"/>
    </location>
</feature>
<dbReference type="GO" id="GO:0016020">
    <property type="term" value="C:membrane"/>
    <property type="evidence" value="ECO:0007669"/>
    <property type="project" value="TreeGrafter"/>
</dbReference>
<dbReference type="RefSeq" id="WP_012174723.1">
    <property type="nucleotide sequence ID" value="NC_009943.1"/>
</dbReference>
<feature type="transmembrane region" description="Helical" evidence="1">
    <location>
        <begin position="58"/>
        <end position="75"/>
    </location>
</feature>
<keyword evidence="1" id="KW-0472">Membrane</keyword>
<feature type="transmembrane region" description="Helical" evidence="1">
    <location>
        <begin position="21"/>
        <end position="38"/>
    </location>
</feature>
<keyword evidence="3" id="KW-0808">Transferase</keyword>
<feature type="transmembrane region" description="Helical" evidence="1">
    <location>
        <begin position="268"/>
        <end position="287"/>
    </location>
</feature>
<keyword evidence="3" id="KW-0012">Acyltransferase</keyword>
<feature type="transmembrane region" description="Helical" evidence="1">
    <location>
        <begin position="243"/>
        <end position="262"/>
    </location>
</feature>
<dbReference type="HOGENOM" id="CLU_005679_0_0_7"/>